<dbReference type="OMA" id="NAGWKHI"/>
<protein>
    <recommendedName>
        <fullName evidence="8">Matrin-type domain-containing protein</fullName>
    </recommendedName>
</protein>
<keyword evidence="6" id="KW-0539">Nucleus</keyword>
<keyword evidence="5" id="KW-0694">RNA-binding</keyword>
<keyword evidence="3" id="KW-0863">Zinc-finger</keyword>
<proteinExistence type="predicted"/>
<evidence type="ECO:0000313" key="9">
    <source>
        <dbReference type="EMBL" id="KXS16020.1"/>
    </source>
</evidence>
<dbReference type="EMBL" id="KQ965758">
    <property type="protein sequence ID" value="KXS16020.1"/>
    <property type="molecule type" value="Genomic_DNA"/>
</dbReference>
<dbReference type="PROSITE" id="PS50171">
    <property type="entry name" value="ZF_MATRIN"/>
    <property type="match status" value="1"/>
</dbReference>
<keyword evidence="4" id="KW-0862">Zinc</keyword>
<evidence type="ECO:0000256" key="5">
    <source>
        <dbReference type="ARBA" id="ARBA00022884"/>
    </source>
</evidence>
<dbReference type="InterPro" id="IPR003604">
    <property type="entry name" value="Matrin/U1-like-C_Znf_C2H2"/>
</dbReference>
<keyword evidence="10" id="KW-1185">Reference proteome</keyword>
<name>A0A139AGY9_GONPJ</name>
<sequence length="56" mass="6572">YCASDYCDIFLTHDSPSVRKAHCSGWKHRNAVQQYYSTLPQDKIQHVINEITRAFE</sequence>
<dbReference type="SUPFAM" id="SSF57667">
    <property type="entry name" value="beta-beta-alpha zinc fingers"/>
    <property type="match status" value="1"/>
</dbReference>
<gene>
    <name evidence="9" type="ORF">M427DRAFT_86572</name>
</gene>
<accession>A0A139AGY9</accession>
<dbReference type="OrthoDB" id="76567at2759"/>
<dbReference type="GO" id="GO:0000395">
    <property type="term" value="P:mRNA 5'-splice site recognition"/>
    <property type="evidence" value="ECO:0007669"/>
    <property type="project" value="InterPro"/>
</dbReference>
<reference evidence="9 10" key="1">
    <citation type="journal article" date="2015" name="Genome Biol. Evol.">
        <title>Phylogenomic analyses indicate that early fungi evolved digesting cell walls of algal ancestors of land plants.</title>
        <authorList>
            <person name="Chang Y."/>
            <person name="Wang S."/>
            <person name="Sekimoto S."/>
            <person name="Aerts A.L."/>
            <person name="Choi C."/>
            <person name="Clum A."/>
            <person name="LaButti K.M."/>
            <person name="Lindquist E.A."/>
            <person name="Yee Ngan C."/>
            <person name="Ohm R.A."/>
            <person name="Salamov A.A."/>
            <person name="Grigoriev I.V."/>
            <person name="Spatafora J.W."/>
            <person name="Berbee M.L."/>
        </authorList>
    </citation>
    <scope>NUCLEOTIDE SEQUENCE [LARGE SCALE GENOMIC DNA]</scope>
    <source>
        <strain evidence="9 10">JEL478</strain>
    </source>
</reference>
<evidence type="ECO:0000256" key="7">
    <source>
        <dbReference type="ARBA" id="ARBA00023274"/>
    </source>
</evidence>
<dbReference type="SMART" id="SM00451">
    <property type="entry name" value="ZnF_U1"/>
    <property type="match status" value="1"/>
</dbReference>
<evidence type="ECO:0000256" key="1">
    <source>
        <dbReference type="ARBA" id="ARBA00004123"/>
    </source>
</evidence>
<dbReference type="Proteomes" id="UP000070544">
    <property type="component" value="Unassembled WGS sequence"/>
</dbReference>
<evidence type="ECO:0000256" key="3">
    <source>
        <dbReference type="ARBA" id="ARBA00022771"/>
    </source>
</evidence>
<comment type="subcellular location">
    <subcellularLocation>
        <location evidence="1">Nucleus</location>
    </subcellularLocation>
</comment>
<dbReference type="InterPro" id="IPR013085">
    <property type="entry name" value="U1-CZ_Znf_C2H2"/>
</dbReference>
<keyword evidence="2" id="KW-0479">Metal-binding</keyword>
<dbReference type="AlphaFoldDB" id="A0A139AGY9"/>
<dbReference type="InterPro" id="IPR017340">
    <property type="entry name" value="U1_snRNP-C"/>
</dbReference>
<evidence type="ECO:0000259" key="8">
    <source>
        <dbReference type="PROSITE" id="PS50171"/>
    </source>
</evidence>
<dbReference type="GO" id="GO:0005685">
    <property type="term" value="C:U1 snRNP"/>
    <property type="evidence" value="ECO:0007669"/>
    <property type="project" value="InterPro"/>
</dbReference>
<evidence type="ECO:0000313" key="10">
    <source>
        <dbReference type="Proteomes" id="UP000070544"/>
    </source>
</evidence>
<dbReference type="InterPro" id="IPR036236">
    <property type="entry name" value="Znf_C2H2_sf"/>
</dbReference>
<evidence type="ECO:0000256" key="6">
    <source>
        <dbReference type="ARBA" id="ARBA00023242"/>
    </source>
</evidence>
<dbReference type="Gene3D" id="3.30.160.60">
    <property type="entry name" value="Classic Zinc Finger"/>
    <property type="match status" value="1"/>
</dbReference>
<feature type="non-terminal residue" evidence="9">
    <location>
        <position position="1"/>
    </location>
</feature>
<dbReference type="GO" id="GO:0008270">
    <property type="term" value="F:zinc ion binding"/>
    <property type="evidence" value="ECO:0007669"/>
    <property type="project" value="UniProtKB-KW"/>
</dbReference>
<dbReference type="Pfam" id="PF06220">
    <property type="entry name" value="zf-U1"/>
    <property type="match status" value="1"/>
</dbReference>
<evidence type="ECO:0000256" key="4">
    <source>
        <dbReference type="ARBA" id="ARBA00022833"/>
    </source>
</evidence>
<evidence type="ECO:0000256" key="2">
    <source>
        <dbReference type="ARBA" id="ARBA00022723"/>
    </source>
</evidence>
<feature type="domain" description="Matrin-type" evidence="8">
    <location>
        <begin position="2"/>
        <end position="34"/>
    </location>
</feature>
<organism evidence="9 10">
    <name type="scientific">Gonapodya prolifera (strain JEL478)</name>
    <name type="common">Monoblepharis prolifera</name>
    <dbReference type="NCBI Taxonomy" id="1344416"/>
    <lineage>
        <taxon>Eukaryota</taxon>
        <taxon>Fungi</taxon>
        <taxon>Fungi incertae sedis</taxon>
        <taxon>Chytridiomycota</taxon>
        <taxon>Chytridiomycota incertae sedis</taxon>
        <taxon>Monoblepharidomycetes</taxon>
        <taxon>Monoblepharidales</taxon>
        <taxon>Gonapodyaceae</taxon>
        <taxon>Gonapodya</taxon>
    </lineage>
</organism>
<dbReference type="PANTHER" id="PTHR31148:SF1">
    <property type="entry name" value="U1 SMALL NUCLEAR RIBONUCLEOPROTEIN C"/>
    <property type="match status" value="1"/>
</dbReference>
<dbReference type="STRING" id="1344416.A0A139AGY9"/>
<dbReference type="InterPro" id="IPR000690">
    <property type="entry name" value="Matrin/U1-C_Znf_C2H2"/>
</dbReference>
<feature type="non-terminal residue" evidence="9">
    <location>
        <position position="56"/>
    </location>
</feature>
<dbReference type="PANTHER" id="PTHR31148">
    <property type="entry name" value="U1 SMALL NUCLEAR RIBONUCLEOPROTEIN C"/>
    <property type="match status" value="1"/>
</dbReference>
<dbReference type="GO" id="GO:0030627">
    <property type="term" value="F:pre-mRNA 5'-splice site binding"/>
    <property type="evidence" value="ECO:0007669"/>
    <property type="project" value="InterPro"/>
</dbReference>
<keyword evidence="7" id="KW-0687">Ribonucleoprotein</keyword>